<evidence type="ECO:0000313" key="2">
    <source>
        <dbReference type="Proteomes" id="UP000091969"/>
    </source>
</evidence>
<name>A0A1A6DXB9_9BURK</name>
<sequence>MSRMIMGSLLEQIRSSPIPVLHGLHGRAGIEGSLRQMVVVEPSVAQEGLLQVLAAEGNPPEIQRSEK</sequence>
<evidence type="ECO:0000313" key="1">
    <source>
        <dbReference type="EMBL" id="OBS31435.1"/>
    </source>
</evidence>
<dbReference type="Proteomes" id="UP000091969">
    <property type="component" value="Unassembled WGS sequence"/>
</dbReference>
<dbReference type="EMBL" id="LZDH01000034">
    <property type="protein sequence ID" value="OBS31435.1"/>
    <property type="molecule type" value="Genomic_DNA"/>
</dbReference>
<dbReference type="AlphaFoldDB" id="A0A1A6DXB9"/>
<proteinExistence type="predicted"/>
<keyword evidence="2" id="KW-1185">Reference proteome</keyword>
<comment type="caution">
    <text evidence="1">The sequence shown here is derived from an EMBL/GenBank/DDBJ whole genome shotgun (WGS) entry which is preliminary data.</text>
</comment>
<reference evidence="1 2" key="1">
    <citation type="submission" date="2016-06" db="EMBL/GenBank/DDBJ databases">
        <title>Genome sequence of Tepidimonas fonticaldi PL17.</title>
        <authorList>
            <person name="Pinnaka A.K."/>
        </authorList>
    </citation>
    <scope>NUCLEOTIDE SEQUENCE [LARGE SCALE GENOMIC DNA]</scope>
    <source>
        <strain evidence="1 2">PL17</strain>
    </source>
</reference>
<organism evidence="1 2">
    <name type="scientific">Tepidimonas fonticaldi</name>
    <dbReference type="NCBI Taxonomy" id="1101373"/>
    <lineage>
        <taxon>Bacteria</taxon>
        <taxon>Pseudomonadati</taxon>
        <taxon>Pseudomonadota</taxon>
        <taxon>Betaproteobacteria</taxon>
        <taxon>Burkholderiales</taxon>
        <taxon>Tepidimonas</taxon>
    </lineage>
</organism>
<protein>
    <submittedName>
        <fullName evidence="1">Uncharacterized protein</fullName>
    </submittedName>
</protein>
<accession>A0A1A6DXB9</accession>
<dbReference type="STRING" id="1101373.A9O67_02080"/>
<gene>
    <name evidence="1" type="ORF">A9O67_02080</name>
</gene>